<evidence type="ECO:0000313" key="6">
    <source>
        <dbReference type="Proteomes" id="UP000269301"/>
    </source>
</evidence>
<evidence type="ECO:0000256" key="3">
    <source>
        <dbReference type="ARBA" id="ARBA00023163"/>
    </source>
</evidence>
<evidence type="ECO:0000256" key="2">
    <source>
        <dbReference type="ARBA" id="ARBA00023125"/>
    </source>
</evidence>
<dbReference type="AlphaFoldDB" id="A0A494ZUW3"/>
<dbReference type="SUPFAM" id="SSF46785">
    <property type="entry name" value="Winged helix' DNA-binding domain"/>
    <property type="match status" value="1"/>
</dbReference>
<keyword evidence="3" id="KW-0804">Transcription</keyword>
<evidence type="ECO:0000256" key="1">
    <source>
        <dbReference type="ARBA" id="ARBA00023015"/>
    </source>
</evidence>
<dbReference type="Proteomes" id="UP000269301">
    <property type="component" value="Unassembled WGS sequence"/>
</dbReference>
<reference evidence="5 6" key="1">
    <citation type="journal article" date="2016" name="Int. J. Syst. Evol. Microbiol.">
        <title>Oceanobacillus halophilus sp. nov., a novel moderately halophilic bacterium from a hypersaline lake.</title>
        <authorList>
            <person name="Amoozegar M.A."/>
            <person name="Bagheri M."/>
            <person name="Makhdoumi A."/>
            <person name="Nikou M.M."/>
            <person name="Fazeli S.A.S."/>
            <person name="Schumann P."/>
            <person name="Sproer C."/>
            <person name="Sanchez-Porro C."/>
            <person name="Ventosa A."/>
        </authorList>
    </citation>
    <scope>NUCLEOTIDE SEQUENCE [LARGE SCALE GENOMIC DNA]</scope>
    <source>
        <strain evidence="5 6">DSM 23996</strain>
    </source>
</reference>
<dbReference type="SMART" id="SM00345">
    <property type="entry name" value="HTH_GNTR"/>
    <property type="match status" value="1"/>
</dbReference>
<keyword evidence="2" id="KW-0238">DNA-binding</keyword>
<dbReference type="OrthoDB" id="9799482at2"/>
<dbReference type="InterPro" id="IPR036388">
    <property type="entry name" value="WH-like_DNA-bd_sf"/>
</dbReference>
<dbReference type="InterPro" id="IPR036390">
    <property type="entry name" value="WH_DNA-bd_sf"/>
</dbReference>
<dbReference type="GO" id="GO:0003677">
    <property type="term" value="F:DNA binding"/>
    <property type="evidence" value="ECO:0007669"/>
    <property type="project" value="UniProtKB-KW"/>
</dbReference>
<dbReference type="Gene3D" id="1.10.10.10">
    <property type="entry name" value="Winged helix-like DNA-binding domain superfamily/Winged helix DNA-binding domain"/>
    <property type="match status" value="1"/>
</dbReference>
<comment type="caution">
    <text evidence="5">The sequence shown here is derived from an EMBL/GenBank/DDBJ whole genome shotgun (WGS) entry which is preliminary data.</text>
</comment>
<dbReference type="PROSITE" id="PS50949">
    <property type="entry name" value="HTH_GNTR"/>
    <property type="match status" value="1"/>
</dbReference>
<proteinExistence type="predicted"/>
<protein>
    <submittedName>
        <fullName evidence="5">FadR family transcriptional regulator</fullName>
    </submittedName>
</protein>
<evidence type="ECO:0000259" key="4">
    <source>
        <dbReference type="PROSITE" id="PS50949"/>
    </source>
</evidence>
<dbReference type="CDD" id="cd07377">
    <property type="entry name" value="WHTH_GntR"/>
    <property type="match status" value="1"/>
</dbReference>
<dbReference type="InterPro" id="IPR000524">
    <property type="entry name" value="Tscrpt_reg_HTH_GntR"/>
</dbReference>
<dbReference type="PANTHER" id="PTHR43537:SF54">
    <property type="entry name" value="TRANSCRIPTIONAL REGULATOR, GNTR FAMILY"/>
    <property type="match status" value="1"/>
</dbReference>
<sequence length="202" mass="23695">MTMLPNQKVYHGVLEKIRIFIEDNNLSPGDKLPSERELSETLNASRSSIREAFRALELLGIIETRHGEGTFLSSYRPFQTVEILASFILREKNTKESILVTKKLLEKEAAKLAFHYMKEADIAKLQESIRDFEKEPNKKHKEFFSNLFINAKNELLLVIWQLIVEFSQTFDKQTYENDFYCELIKLYSEKDYPAIETLFTDK</sequence>
<dbReference type="PANTHER" id="PTHR43537">
    <property type="entry name" value="TRANSCRIPTIONAL REGULATOR, GNTR FAMILY"/>
    <property type="match status" value="1"/>
</dbReference>
<dbReference type="PRINTS" id="PR00035">
    <property type="entry name" value="HTHGNTR"/>
</dbReference>
<evidence type="ECO:0000313" key="5">
    <source>
        <dbReference type="EMBL" id="RKQ29901.1"/>
    </source>
</evidence>
<dbReference type="EMBL" id="RBZP01000021">
    <property type="protein sequence ID" value="RKQ29901.1"/>
    <property type="molecule type" value="Genomic_DNA"/>
</dbReference>
<keyword evidence="6" id="KW-1185">Reference proteome</keyword>
<organism evidence="5 6">
    <name type="scientific">Oceanobacillus halophilus</name>
    <dbReference type="NCBI Taxonomy" id="930130"/>
    <lineage>
        <taxon>Bacteria</taxon>
        <taxon>Bacillati</taxon>
        <taxon>Bacillota</taxon>
        <taxon>Bacilli</taxon>
        <taxon>Bacillales</taxon>
        <taxon>Bacillaceae</taxon>
        <taxon>Oceanobacillus</taxon>
    </lineage>
</organism>
<keyword evidence="1" id="KW-0805">Transcription regulation</keyword>
<accession>A0A494ZUW3</accession>
<dbReference type="Pfam" id="PF00392">
    <property type="entry name" value="GntR"/>
    <property type="match status" value="1"/>
</dbReference>
<feature type="domain" description="HTH gntR-type" evidence="4">
    <location>
        <begin position="7"/>
        <end position="75"/>
    </location>
</feature>
<gene>
    <name evidence="5" type="ORF">D8M06_16935</name>
</gene>
<name>A0A494ZUW3_9BACI</name>
<dbReference type="GO" id="GO:0003700">
    <property type="term" value="F:DNA-binding transcription factor activity"/>
    <property type="evidence" value="ECO:0007669"/>
    <property type="project" value="InterPro"/>
</dbReference>